<dbReference type="AlphaFoldDB" id="A0A0V8M0J1"/>
<comment type="caution">
    <text evidence="2">The sequence shown here is derived from an EMBL/GenBank/DDBJ whole genome shotgun (WGS) entry which is preliminary data.</text>
</comment>
<dbReference type="PATRIC" id="fig|61435.5.peg.1494"/>
<reference evidence="2 3" key="1">
    <citation type="journal article" date="2015" name="Sci. Rep.">
        <title>A comparative genomics and reductive dehalogenase gene transcription study of two chloroethene-respiring bacteria, Dehalococcoides mccartyi strains MB and 11a.</title>
        <authorList>
            <person name="Low A."/>
            <person name="Shen Z."/>
            <person name="Cheng D."/>
            <person name="Rogers M.J."/>
            <person name="Lee P.K."/>
            <person name="He J."/>
        </authorList>
    </citation>
    <scope>NUCLEOTIDE SEQUENCE [LARGE SCALE GENOMIC DNA]</scope>
    <source>
        <strain evidence="2 3">MB</strain>
    </source>
</reference>
<accession>A0A0V8M0J1</accession>
<evidence type="ECO:0000313" key="3">
    <source>
        <dbReference type="Proteomes" id="UP000053577"/>
    </source>
</evidence>
<organism evidence="2 3">
    <name type="scientific">Dehalococcoides mccartyi</name>
    <dbReference type="NCBI Taxonomy" id="61435"/>
    <lineage>
        <taxon>Bacteria</taxon>
        <taxon>Bacillati</taxon>
        <taxon>Chloroflexota</taxon>
        <taxon>Dehalococcoidia</taxon>
        <taxon>Dehalococcoidales</taxon>
        <taxon>Dehalococcoidaceae</taxon>
        <taxon>Dehalococcoides</taxon>
    </lineage>
</organism>
<evidence type="ECO:0000259" key="1">
    <source>
        <dbReference type="Pfam" id="PF06114"/>
    </source>
</evidence>
<name>A0A0V8M0J1_9CHLR</name>
<protein>
    <recommendedName>
        <fullName evidence="1">IrrE N-terminal-like domain-containing protein</fullName>
    </recommendedName>
</protein>
<evidence type="ECO:0000313" key="2">
    <source>
        <dbReference type="EMBL" id="KSV17299.1"/>
    </source>
</evidence>
<dbReference type="Gene3D" id="1.10.10.2910">
    <property type="match status" value="1"/>
</dbReference>
<dbReference type="Proteomes" id="UP000053577">
    <property type="component" value="Unassembled WGS sequence"/>
</dbReference>
<sequence length="168" mass="19442">MIGLVLEGVMSSLAIEKAKQVHQRHPELSFPLDMEWLANAEGCECLIWPFLEPIKEVKQGHWIGIADGLPRKERRYLIAHALAHHLMHCGNQLSFRDWQKSSRRRQENDADCCAAHILMPEKELDKVVNLPLWEIAQFFGVPEELVRQRMSDFATDSEITRWQTLCEG</sequence>
<dbReference type="InterPro" id="IPR010359">
    <property type="entry name" value="IrrE_HExxH"/>
</dbReference>
<proteinExistence type="predicted"/>
<gene>
    <name evidence="2" type="ORF">DA01_07605</name>
</gene>
<dbReference type="EMBL" id="JGYD01000025">
    <property type="protein sequence ID" value="KSV17299.1"/>
    <property type="molecule type" value="Genomic_DNA"/>
</dbReference>
<dbReference type="Pfam" id="PF06114">
    <property type="entry name" value="Peptidase_M78"/>
    <property type="match status" value="1"/>
</dbReference>
<feature type="domain" description="IrrE N-terminal-like" evidence="1">
    <location>
        <begin position="61"/>
        <end position="151"/>
    </location>
</feature>